<organism evidence="7 8">
    <name type="scientific">Candidatus Rhodoblastus alkanivorans</name>
    <dbReference type="NCBI Taxonomy" id="2954117"/>
    <lineage>
        <taxon>Bacteria</taxon>
        <taxon>Pseudomonadati</taxon>
        <taxon>Pseudomonadota</taxon>
        <taxon>Alphaproteobacteria</taxon>
        <taxon>Hyphomicrobiales</taxon>
        <taxon>Rhodoblastaceae</taxon>
        <taxon>Rhodoblastus</taxon>
    </lineage>
</organism>
<dbReference type="PANTHER" id="PTHR47036">
    <property type="entry name" value="COBALT-FACTOR III C(17)-METHYLTRANSFERASE-RELATED"/>
    <property type="match status" value="1"/>
</dbReference>
<reference evidence="7" key="1">
    <citation type="journal article" date="2022" name="ISME J.">
        <title>Identification of active gaseous-alkane degraders at natural gas seeps.</title>
        <authorList>
            <person name="Farhan Ul Haque M."/>
            <person name="Hernandez M."/>
            <person name="Crombie A.T."/>
            <person name="Murrell J.C."/>
        </authorList>
    </citation>
    <scope>NUCLEOTIDE SEQUENCE</scope>
    <source>
        <strain evidence="7">PC2</strain>
    </source>
</reference>
<proteinExistence type="predicted"/>
<dbReference type="RefSeq" id="WP_243067995.1">
    <property type="nucleotide sequence ID" value="NZ_JAIVFK010000021.1"/>
</dbReference>
<comment type="caution">
    <text evidence="7">The sequence shown here is derived from an EMBL/GenBank/DDBJ whole genome shotgun (WGS) entry which is preliminary data.</text>
</comment>
<dbReference type="Gene3D" id="3.30.950.10">
    <property type="entry name" value="Methyltransferase, Cobalt-precorrin-4 Transmethylase, Domain 2"/>
    <property type="match status" value="1"/>
</dbReference>
<dbReference type="EC" id="2.1.1.131" evidence="7"/>
<evidence type="ECO:0000313" key="7">
    <source>
        <dbReference type="EMBL" id="MCI4684083.1"/>
    </source>
</evidence>
<sequence length="261" mass="27820">MTSTDKSSGQGKLFIVGLGPGPDKWVAPEAREALEEADALIGYKPYTDRVPERAGLERFPSDNRVELDRARHALRLACAGRKVAVVSGGDAGVFGMAAAVLEAAETGEADWRALDIQVVPGVSAVLAAAARLGAPLGHDFCVISLSDNLKPWDIIVRRLRSAAEGDFVIALYNPASKARPRQIFDAFELLRELKDGATPVALARAVGRADERIILGDLALIDPGLVDMATLVLVGSSETRFIPRPGGEKWLLTPRSYGAGR</sequence>
<comment type="pathway">
    <text evidence="1">Cofactor biosynthesis; adenosylcobalamin biosynthesis.</text>
</comment>
<dbReference type="Proteomes" id="UP001139104">
    <property type="component" value="Unassembled WGS sequence"/>
</dbReference>
<keyword evidence="2" id="KW-0169">Cobalamin biosynthesis</keyword>
<dbReference type="InterPro" id="IPR035996">
    <property type="entry name" value="4pyrrol_Methylase_sf"/>
</dbReference>
<dbReference type="SUPFAM" id="SSF53790">
    <property type="entry name" value="Tetrapyrrole methylase"/>
    <property type="match status" value="1"/>
</dbReference>
<keyword evidence="8" id="KW-1185">Reference proteome</keyword>
<dbReference type="GO" id="GO:0032259">
    <property type="term" value="P:methylation"/>
    <property type="evidence" value="ECO:0007669"/>
    <property type="project" value="UniProtKB-KW"/>
</dbReference>
<dbReference type="NCBIfam" id="TIGR01466">
    <property type="entry name" value="cobJ_cbiH"/>
    <property type="match status" value="1"/>
</dbReference>
<keyword evidence="3 7" id="KW-0489">Methyltransferase</keyword>
<evidence type="ECO:0000259" key="6">
    <source>
        <dbReference type="Pfam" id="PF00590"/>
    </source>
</evidence>
<evidence type="ECO:0000256" key="5">
    <source>
        <dbReference type="ARBA" id="ARBA00022691"/>
    </source>
</evidence>
<protein>
    <submittedName>
        <fullName evidence="7">Precorrin-3B C(17)-methyltransferase</fullName>
        <ecNumber evidence="7">2.1.1.131</ecNumber>
    </submittedName>
</protein>
<gene>
    <name evidence="7" type="primary">cobJ</name>
    <name evidence="7" type="ORF">K2U94_15165</name>
</gene>
<keyword evidence="4 7" id="KW-0808">Transferase</keyword>
<evidence type="ECO:0000313" key="8">
    <source>
        <dbReference type="Proteomes" id="UP001139104"/>
    </source>
</evidence>
<dbReference type="Pfam" id="PF00590">
    <property type="entry name" value="TP_methylase"/>
    <property type="match status" value="1"/>
</dbReference>
<feature type="domain" description="Tetrapyrrole methylase" evidence="6">
    <location>
        <begin position="12"/>
        <end position="219"/>
    </location>
</feature>
<evidence type="ECO:0000256" key="4">
    <source>
        <dbReference type="ARBA" id="ARBA00022679"/>
    </source>
</evidence>
<accession>A0ABS9Z8V7</accession>
<dbReference type="EMBL" id="JAIVFP010000001">
    <property type="protein sequence ID" value="MCI4684083.1"/>
    <property type="molecule type" value="Genomic_DNA"/>
</dbReference>
<dbReference type="PANTHER" id="PTHR47036:SF1">
    <property type="entry name" value="COBALT-FACTOR III C(17)-METHYLTRANSFERASE-RELATED"/>
    <property type="match status" value="1"/>
</dbReference>
<dbReference type="Gene3D" id="3.40.1010.10">
    <property type="entry name" value="Cobalt-precorrin-4 Transmethylase, Domain 1"/>
    <property type="match status" value="1"/>
</dbReference>
<dbReference type="InterPro" id="IPR014777">
    <property type="entry name" value="4pyrrole_Mease_sub1"/>
</dbReference>
<dbReference type="InterPro" id="IPR000878">
    <property type="entry name" value="4pyrrol_Mease"/>
</dbReference>
<evidence type="ECO:0000256" key="1">
    <source>
        <dbReference type="ARBA" id="ARBA00004953"/>
    </source>
</evidence>
<dbReference type="GO" id="GO:0030789">
    <property type="term" value="F:precorrin-3B C17-methyltransferase activity"/>
    <property type="evidence" value="ECO:0007669"/>
    <property type="project" value="UniProtKB-EC"/>
</dbReference>
<dbReference type="InterPro" id="IPR051810">
    <property type="entry name" value="Precorrin_MeTrfase"/>
</dbReference>
<dbReference type="InterPro" id="IPR014776">
    <property type="entry name" value="4pyrrole_Mease_sub2"/>
</dbReference>
<evidence type="ECO:0000256" key="3">
    <source>
        <dbReference type="ARBA" id="ARBA00022603"/>
    </source>
</evidence>
<evidence type="ECO:0000256" key="2">
    <source>
        <dbReference type="ARBA" id="ARBA00022573"/>
    </source>
</evidence>
<name>A0ABS9Z8V7_9HYPH</name>
<dbReference type="CDD" id="cd11646">
    <property type="entry name" value="Precorrin_3B_C17_MT"/>
    <property type="match status" value="1"/>
</dbReference>
<keyword evidence="5" id="KW-0949">S-adenosyl-L-methionine</keyword>
<dbReference type="InterPro" id="IPR006363">
    <property type="entry name" value="Cbl_synth_CobJ/CibH_dom"/>
</dbReference>